<dbReference type="AlphaFoldDB" id="A0A660S5T7"/>
<organism evidence="1 2">
    <name type="scientific">candidate division TA06 bacterium</name>
    <dbReference type="NCBI Taxonomy" id="2250710"/>
    <lineage>
        <taxon>Bacteria</taxon>
        <taxon>Bacteria division TA06</taxon>
    </lineage>
</organism>
<name>A0A660S5T7_UNCT6</name>
<gene>
    <name evidence="1" type="ORF">DRP44_06970</name>
</gene>
<accession>A0A660S5T7</accession>
<reference evidence="1 2" key="1">
    <citation type="submission" date="2018-06" db="EMBL/GenBank/DDBJ databases">
        <title>Extensive metabolic versatility and redundancy in microbially diverse, dynamic hydrothermal sediments.</title>
        <authorList>
            <person name="Dombrowski N."/>
            <person name="Teske A."/>
            <person name="Baker B.J."/>
        </authorList>
    </citation>
    <scope>NUCLEOTIDE SEQUENCE [LARGE SCALE GENOMIC DNA]</scope>
    <source>
        <strain evidence="1">B35_G9</strain>
    </source>
</reference>
<evidence type="ECO:0000313" key="1">
    <source>
        <dbReference type="EMBL" id="RKX65138.1"/>
    </source>
</evidence>
<evidence type="ECO:0000313" key="2">
    <source>
        <dbReference type="Proteomes" id="UP000282321"/>
    </source>
</evidence>
<dbReference type="EMBL" id="QNBC01000108">
    <property type="protein sequence ID" value="RKX65138.1"/>
    <property type="molecule type" value="Genomic_DNA"/>
</dbReference>
<sequence length="208" mass="24565">MPSQRYPNRKIFLFTLCIFSFIPLFATFKYTAYKDGEIEYFKSNLGNITVKYFITDSTIEQNIKFANLTISNLYTYDDSSIYNKSKHIHFLTFNENLIDKSQSIKFKFPLRDSLSWNGRGIAERKKQKIPYKYNTLVRDTVILTTRGKIRCFKIYSETHLADGENSSSTYYFDKKSKKFVRVEMSLNIKGVVGNVLRFFRVNKIILYK</sequence>
<comment type="caution">
    <text evidence="1">The sequence shown here is derived from an EMBL/GenBank/DDBJ whole genome shotgun (WGS) entry which is preliminary data.</text>
</comment>
<dbReference type="Proteomes" id="UP000282321">
    <property type="component" value="Unassembled WGS sequence"/>
</dbReference>
<protein>
    <submittedName>
        <fullName evidence="1">Uncharacterized protein</fullName>
    </submittedName>
</protein>
<proteinExistence type="predicted"/>